<organism evidence="1 2">
    <name type="scientific">Magnetofaba australis IT-1</name>
    <dbReference type="NCBI Taxonomy" id="1434232"/>
    <lineage>
        <taxon>Bacteria</taxon>
        <taxon>Pseudomonadati</taxon>
        <taxon>Pseudomonadota</taxon>
        <taxon>Magnetococcia</taxon>
        <taxon>Magnetococcales</taxon>
        <taxon>Magnetococcaceae</taxon>
        <taxon>Magnetofaba</taxon>
    </lineage>
</organism>
<keyword evidence="2" id="KW-1185">Reference proteome</keyword>
<accession>A0A1Y2K872</accession>
<protein>
    <recommendedName>
        <fullName evidence="3">Secreted Zn-dependent protease</fullName>
    </recommendedName>
</protein>
<evidence type="ECO:0008006" key="3">
    <source>
        <dbReference type="Google" id="ProtNLM"/>
    </source>
</evidence>
<evidence type="ECO:0000313" key="2">
    <source>
        <dbReference type="Proteomes" id="UP000194003"/>
    </source>
</evidence>
<dbReference type="Proteomes" id="UP000194003">
    <property type="component" value="Unassembled WGS sequence"/>
</dbReference>
<proteinExistence type="predicted"/>
<sequence>MWLRPMAAAAEVTYDEQIHFYAVQGVTPEQIQQSLSAKRRAVTGDDNDAITKWQAHWHYKDDGGAKDGRCRITRVDIDYRATITMPQWVNAQSASEQTQQMWRRFFDALMRHELNHVRLGRIATQAMHKKLLELPPASDCAELKRQVNATAKAFIDKTNQVSDRYDATTQHGVKEGAQFPN</sequence>
<dbReference type="STRING" id="1434232.MAIT1_00193"/>
<reference evidence="1 2" key="1">
    <citation type="journal article" date="2016" name="BMC Genomics">
        <title>Combined genomic and structural analyses of a cultured magnetotactic bacterium reveals its niche adaptation to a dynamic environment.</title>
        <authorList>
            <person name="Araujo A.C."/>
            <person name="Morillo V."/>
            <person name="Cypriano J."/>
            <person name="Teixeira L.C."/>
            <person name="Leao P."/>
            <person name="Lyra S."/>
            <person name="Almeida L.G."/>
            <person name="Bazylinski D.A."/>
            <person name="Vasconcellos A.T."/>
            <person name="Abreu F."/>
            <person name="Lins U."/>
        </authorList>
    </citation>
    <scope>NUCLEOTIDE SEQUENCE [LARGE SCALE GENOMIC DNA]</scope>
    <source>
        <strain evidence="1 2">IT-1</strain>
    </source>
</reference>
<dbReference type="Pfam" id="PF06037">
    <property type="entry name" value="DUF922"/>
    <property type="match status" value="1"/>
</dbReference>
<dbReference type="InterPro" id="IPR010321">
    <property type="entry name" value="DUF922"/>
</dbReference>
<evidence type="ECO:0000313" key="1">
    <source>
        <dbReference type="EMBL" id="OSM06923.1"/>
    </source>
</evidence>
<name>A0A1Y2K872_9PROT</name>
<gene>
    <name evidence="1" type="ORF">MAIT1_00193</name>
</gene>
<comment type="caution">
    <text evidence="1">The sequence shown here is derived from an EMBL/GenBank/DDBJ whole genome shotgun (WGS) entry which is preliminary data.</text>
</comment>
<dbReference type="AlphaFoldDB" id="A0A1Y2K872"/>
<dbReference type="EMBL" id="LVJN01000015">
    <property type="protein sequence ID" value="OSM06923.1"/>
    <property type="molecule type" value="Genomic_DNA"/>
</dbReference>